<evidence type="ECO:0000259" key="1">
    <source>
        <dbReference type="PROSITE" id="PS51725"/>
    </source>
</evidence>
<dbReference type="SUPFAM" id="SSF54909">
    <property type="entry name" value="Dimeric alpha+beta barrel"/>
    <property type="match status" value="1"/>
</dbReference>
<dbReference type="OMA" id="VFIEKYT"/>
<proteinExistence type="predicted"/>
<dbReference type="OrthoDB" id="10011777at2759"/>
<dbReference type="InterPro" id="IPR007138">
    <property type="entry name" value="ABM_dom"/>
</dbReference>
<evidence type="ECO:0000313" key="2">
    <source>
        <dbReference type="EMBL" id="CRG92042.1"/>
    </source>
</evidence>
<dbReference type="PROSITE" id="PS51725">
    <property type="entry name" value="ABM"/>
    <property type="match status" value="1"/>
</dbReference>
<dbReference type="AlphaFoldDB" id="A0A0U1M9M7"/>
<dbReference type="PANTHER" id="PTHR40624:SF1">
    <property type="entry name" value="BIOSYNTHESIS MONOOXYGENASE, PUTATIVE (AFU_ORTHOLOGUE AFUA_1G12025)-RELATED"/>
    <property type="match status" value="1"/>
</dbReference>
<keyword evidence="3" id="KW-1185">Reference proteome</keyword>
<dbReference type="Gene3D" id="3.30.70.100">
    <property type="match status" value="1"/>
</dbReference>
<reference evidence="2 3" key="1">
    <citation type="submission" date="2015-04" db="EMBL/GenBank/DDBJ databases">
        <authorList>
            <person name="Syromyatnikov M.Y."/>
            <person name="Popov V.N."/>
        </authorList>
    </citation>
    <scope>NUCLEOTIDE SEQUENCE [LARGE SCALE GENOMIC DNA]</scope>
    <source>
        <strain evidence="2">WF-38-12</strain>
    </source>
</reference>
<name>A0A0U1M9M7_TALIS</name>
<dbReference type="Pfam" id="PF03992">
    <property type="entry name" value="ABM"/>
    <property type="match status" value="1"/>
</dbReference>
<organism evidence="2 3">
    <name type="scientific">Talaromyces islandicus</name>
    <name type="common">Penicillium islandicum</name>
    <dbReference type="NCBI Taxonomy" id="28573"/>
    <lineage>
        <taxon>Eukaryota</taxon>
        <taxon>Fungi</taxon>
        <taxon>Dikarya</taxon>
        <taxon>Ascomycota</taxon>
        <taxon>Pezizomycotina</taxon>
        <taxon>Eurotiomycetes</taxon>
        <taxon>Eurotiomycetidae</taxon>
        <taxon>Eurotiales</taxon>
        <taxon>Trichocomaceae</taxon>
        <taxon>Talaromyces</taxon>
        <taxon>Talaromyces sect. Islandici</taxon>
    </lineage>
</organism>
<protein>
    <recommendedName>
        <fullName evidence="1">ABM domain-containing protein</fullName>
    </recommendedName>
</protein>
<dbReference type="PANTHER" id="PTHR40624">
    <property type="entry name" value="BIOSYNTHESIS MONOOXYGENASE, PUTATIVE (AFU_ORTHOLOGUE AFUA_1G12025)-RELATED"/>
    <property type="match status" value="1"/>
</dbReference>
<evidence type="ECO:0000313" key="3">
    <source>
        <dbReference type="Proteomes" id="UP000054383"/>
    </source>
</evidence>
<sequence>MSDAVHNIVKLVPQSGKFDDLLQAFDKLAGYVEANEPGTLFYYAVQPKSKDHIIIVEKYENANALKTHAQSAAFKEFAKAIQGLVQAPPDIKTFNFASGFDARPKI</sequence>
<accession>A0A0U1M9M7</accession>
<gene>
    <name evidence="2" type="ORF">PISL3812_09097</name>
</gene>
<dbReference type="EMBL" id="CVMT01000011">
    <property type="protein sequence ID" value="CRG92042.1"/>
    <property type="molecule type" value="Genomic_DNA"/>
</dbReference>
<dbReference type="InterPro" id="IPR011008">
    <property type="entry name" value="Dimeric_a/b-barrel"/>
</dbReference>
<feature type="domain" description="ABM" evidence="1">
    <location>
        <begin position="5"/>
        <end position="94"/>
    </location>
</feature>
<dbReference type="Proteomes" id="UP000054383">
    <property type="component" value="Unassembled WGS sequence"/>
</dbReference>